<feature type="domain" description="Thiamine pyrophosphate enzyme N-terminal TPP-binding" evidence="7">
    <location>
        <begin position="6"/>
        <end position="121"/>
    </location>
</feature>
<dbReference type="Pfam" id="PF02776">
    <property type="entry name" value="TPP_enzyme_N"/>
    <property type="match status" value="1"/>
</dbReference>
<dbReference type="Gene3D" id="3.40.50.970">
    <property type="match status" value="2"/>
</dbReference>
<dbReference type="GO" id="GO:0000287">
    <property type="term" value="F:magnesium ion binding"/>
    <property type="evidence" value="ECO:0007669"/>
    <property type="project" value="InterPro"/>
</dbReference>
<dbReference type="InterPro" id="IPR045229">
    <property type="entry name" value="TPP_enz"/>
</dbReference>
<dbReference type="InterPro" id="IPR000399">
    <property type="entry name" value="TPP-bd_CS"/>
</dbReference>
<dbReference type="Proteomes" id="UP000233786">
    <property type="component" value="Unassembled WGS sequence"/>
</dbReference>
<comment type="cofactor">
    <cofactor evidence="1">
        <name>thiamine diphosphate</name>
        <dbReference type="ChEBI" id="CHEBI:58937"/>
    </cofactor>
</comment>
<dbReference type="InterPro" id="IPR012000">
    <property type="entry name" value="Thiamin_PyroP_enz_cen_dom"/>
</dbReference>
<evidence type="ECO:0000256" key="3">
    <source>
        <dbReference type="ARBA" id="ARBA00023052"/>
    </source>
</evidence>
<dbReference type="GO" id="GO:0005948">
    <property type="term" value="C:acetolactate synthase complex"/>
    <property type="evidence" value="ECO:0007669"/>
    <property type="project" value="TreeGrafter"/>
</dbReference>
<dbReference type="PROSITE" id="PS00187">
    <property type="entry name" value="TPP_ENZYMES"/>
    <property type="match status" value="1"/>
</dbReference>
<evidence type="ECO:0000313" key="9">
    <source>
        <dbReference type="Proteomes" id="UP000233786"/>
    </source>
</evidence>
<proteinExistence type="inferred from homology"/>
<reference evidence="8" key="1">
    <citation type="submission" date="2017-12" db="EMBL/GenBank/DDBJ databases">
        <title>Sequencing the genomes of 1000 Actinobacteria strains.</title>
        <authorList>
            <person name="Klenk H.-P."/>
        </authorList>
    </citation>
    <scope>NUCLEOTIDE SEQUENCE [LARGE SCALE GENOMIC DNA]</scope>
    <source>
        <strain evidence="8">DSM 44228</strain>
    </source>
</reference>
<dbReference type="GO" id="GO:0009097">
    <property type="term" value="P:isoleucine biosynthetic process"/>
    <property type="evidence" value="ECO:0007669"/>
    <property type="project" value="TreeGrafter"/>
</dbReference>
<dbReference type="Gene3D" id="3.40.50.1220">
    <property type="entry name" value="TPP-binding domain"/>
    <property type="match status" value="1"/>
</dbReference>
<dbReference type="InterPro" id="IPR012001">
    <property type="entry name" value="Thiamin_PyroP_enz_TPP-bd_dom"/>
</dbReference>
<dbReference type="GO" id="GO:0009099">
    <property type="term" value="P:L-valine biosynthetic process"/>
    <property type="evidence" value="ECO:0007669"/>
    <property type="project" value="TreeGrafter"/>
</dbReference>
<comment type="caution">
    <text evidence="8">The sequence shown here is derived from an EMBL/GenBank/DDBJ whole genome shotgun (WGS) entry which is preliminary data.</text>
</comment>
<dbReference type="Pfam" id="PF02775">
    <property type="entry name" value="TPP_enzyme_C"/>
    <property type="match status" value="1"/>
</dbReference>
<comment type="similarity">
    <text evidence="2 4">Belongs to the TPP enzyme family.</text>
</comment>
<dbReference type="SUPFAM" id="SSF52518">
    <property type="entry name" value="Thiamin diphosphate-binding fold (THDP-binding)"/>
    <property type="match status" value="2"/>
</dbReference>
<keyword evidence="3 4" id="KW-0786">Thiamine pyrophosphate</keyword>
<dbReference type="OrthoDB" id="4494979at2"/>
<dbReference type="InterPro" id="IPR029035">
    <property type="entry name" value="DHS-like_NAD/FAD-binding_dom"/>
</dbReference>
<feature type="domain" description="Thiamine pyrophosphate enzyme central" evidence="5">
    <location>
        <begin position="198"/>
        <end position="332"/>
    </location>
</feature>
<keyword evidence="9" id="KW-1185">Reference proteome</keyword>
<accession>A0A2N3Y0S0</accession>
<sequence length="573" mass="60743">MSEKITGGQLVVKMLESLGVTHVFGVVGGQTLAITDAIIDTPSIEFVHTRHEGAAAVMADAYGRLTRRPAVAIATTGPGATNLLTGVGGAFRDSSPAIIITCNNNGANIHKDDAQNADHVQIFAPFTKYARLVAHGSSIKQAMEEAYINAMTGNPGPVHLDFARDTIEQIVEDPPALPEVHPSRSWVGHRPVAAAEQISAVAERLLAADKPVIWLGNGGNRAQAADAVLALADALNIPVITTFNGMGAVPTTHPLVFGALSRMGTNLTTRVVGESDLVLALGNSLNAVSTGRWRLQLPEVIQVDVDPTMIGRYYSEITTGVTGDLAAFSNALVAATADRAAEAKAKRSDWIQSLQQAEKEWWELSASLEPENEGTVSPAAVVRALRDVTPTDAVLIPDAGNPGVWSFLWEMEKPYRYIKPVGFGNMGFALPASIASVAADPDRPVLALIGDGSLGMSLGELETLARKGGPIVIVVLNDSSYGNIRQEQVLHFNGRTIGVDFHDVDFAQVAKGMGLASKRVTDVNDLVETVKDAFADSQPFVVDVVLDRSANAWTYPAFVPFKATAPAPQQDAD</sequence>
<dbReference type="GO" id="GO:0050660">
    <property type="term" value="F:flavin adenine dinucleotide binding"/>
    <property type="evidence" value="ECO:0007669"/>
    <property type="project" value="TreeGrafter"/>
</dbReference>
<evidence type="ECO:0000256" key="2">
    <source>
        <dbReference type="ARBA" id="ARBA00007812"/>
    </source>
</evidence>
<evidence type="ECO:0000313" key="8">
    <source>
        <dbReference type="EMBL" id="PKW16500.1"/>
    </source>
</evidence>
<dbReference type="AlphaFoldDB" id="A0A2N3Y0S0"/>
<dbReference type="SUPFAM" id="SSF52467">
    <property type="entry name" value="DHS-like NAD/FAD-binding domain"/>
    <property type="match status" value="1"/>
</dbReference>
<evidence type="ECO:0000259" key="7">
    <source>
        <dbReference type="Pfam" id="PF02776"/>
    </source>
</evidence>
<gene>
    <name evidence="8" type="ORF">A8926_4338</name>
</gene>
<dbReference type="EMBL" id="PJNB01000001">
    <property type="protein sequence ID" value="PKW16500.1"/>
    <property type="molecule type" value="Genomic_DNA"/>
</dbReference>
<dbReference type="RefSeq" id="WP_010314894.1">
    <property type="nucleotide sequence ID" value="NZ_CP061007.1"/>
</dbReference>
<organism evidence="8 9">
    <name type="scientific">Saccharopolyspora spinosa</name>
    <dbReference type="NCBI Taxonomy" id="60894"/>
    <lineage>
        <taxon>Bacteria</taxon>
        <taxon>Bacillati</taxon>
        <taxon>Actinomycetota</taxon>
        <taxon>Actinomycetes</taxon>
        <taxon>Pseudonocardiales</taxon>
        <taxon>Pseudonocardiaceae</taxon>
        <taxon>Saccharopolyspora</taxon>
    </lineage>
</organism>
<dbReference type="STRING" id="994479.GCA_000194155_07287"/>
<dbReference type="FunFam" id="3.40.50.970:FF:000007">
    <property type="entry name" value="Acetolactate synthase"/>
    <property type="match status" value="1"/>
</dbReference>
<dbReference type="CDD" id="cd00568">
    <property type="entry name" value="TPP_enzymes"/>
    <property type="match status" value="1"/>
</dbReference>
<dbReference type="GO" id="GO:0003984">
    <property type="term" value="F:acetolactate synthase activity"/>
    <property type="evidence" value="ECO:0007669"/>
    <property type="project" value="TreeGrafter"/>
</dbReference>
<evidence type="ECO:0000256" key="1">
    <source>
        <dbReference type="ARBA" id="ARBA00001964"/>
    </source>
</evidence>
<dbReference type="InterPro" id="IPR029061">
    <property type="entry name" value="THDP-binding"/>
</dbReference>
<dbReference type="Pfam" id="PF00205">
    <property type="entry name" value="TPP_enzyme_M"/>
    <property type="match status" value="1"/>
</dbReference>
<feature type="domain" description="Thiamine pyrophosphate enzyme TPP-binding" evidence="6">
    <location>
        <begin position="398"/>
        <end position="544"/>
    </location>
</feature>
<dbReference type="CDD" id="cd07035">
    <property type="entry name" value="TPP_PYR_POX_like"/>
    <property type="match status" value="1"/>
</dbReference>
<dbReference type="GO" id="GO:0030976">
    <property type="term" value="F:thiamine pyrophosphate binding"/>
    <property type="evidence" value="ECO:0007669"/>
    <property type="project" value="InterPro"/>
</dbReference>
<name>A0A2N3Y0S0_SACSN</name>
<protein>
    <submittedName>
        <fullName evidence="8">Acetolactate synthase-1/2/3 large subunit</fullName>
    </submittedName>
</protein>
<dbReference type="InterPro" id="IPR011766">
    <property type="entry name" value="TPP_enzyme_TPP-bd"/>
</dbReference>
<evidence type="ECO:0000259" key="5">
    <source>
        <dbReference type="Pfam" id="PF00205"/>
    </source>
</evidence>
<evidence type="ECO:0000259" key="6">
    <source>
        <dbReference type="Pfam" id="PF02775"/>
    </source>
</evidence>
<dbReference type="PANTHER" id="PTHR18968:SF13">
    <property type="entry name" value="ACETOLACTATE SYNTHASE CATALYTIC SUBUNIT, MITOCHONDRIAL"/>
    <property type="match status" value="1"/>
</dbReference>
<evidence type="ECO:0000256" key="4">
    <source>
        <dbReference type="RuleBase" id="RU362132"/>
    </source>
</evidence>
<dbReference type="PANTHER" id="PTHR18968">
    <property type="entry name" value="THIAMINE PYROPHOSPHATE ENZYMES"/>
    <property type="match status" value="1"/>
</dbReference>